<reference evidence="1 2" key="1">
    <citation type="submission" date="2014-08" db="EMBL/GenBank/DDBJ databases">
        <title>Complete genome sequence of Corynebacterium deserti GIMN1.010 (=DSM 45689), isolated from desert sand in western China.</title>
        <authorList>
            <person name="Ruckert C."/>
            <person name="Albersmeier A."/>
            <person name="Kalinowski J."/>
        </authorList>
    </citation>
    <scope>NUCLEOTIDE SEQUENCE [LARGE SCALE GENOMIC DNA]</scope>
    <source>
        <strain evidence="1 2">GIMN1.010</strain>
    </source>
</reference>
<protein>
    <submittedName>
        <fullName evidence="1">Uncharacterized protein</fullName>
    </submittedName>
</protein>
<evidence type="ECO:0000313" key="1">
    <source>
        <dbReference type="EMBL" id="ALC06245.1"/>
    </source>
</evidence>
<keyword evidence="2" id="KW-1185">Reference proteome</keyword>
<name>A0A0M4CYN5_9CORY</name>
<proteinExistence type="predicted"/>
<sequence>MRGQEDNAPIFGPQRIDGFPHFASRPGVKSSSVFVKDQNFWIIQQRADFQVFLGS</sequence>
<dbReference type="STRING" id="931089.CDES_09265"/>
<evidence type="ECO:0000313" key="2">
    <source>
        <dbReference type="Proteomes" id="UP000068067"/>
    </source>
</evidence>
<dbReference type="AlphaFoldDB" id="A0A0M4CYN5"/>
<dbReference type="EMBL" id="CP009220">
    <property type="protein sequence ID" value="ALC06245.1"/>
    <property type="molecule type" value="Genomic_DNA"/>
</dbReference>
<organism evidence="1 2">
    <name type="scientific">Corynebacterium deserti GIMN1.010</name>
    <dbReference type="NCBI Taxonomy" id="931089"/>
    <lineage>
        <taxon>Bacteria</taxon>
        <taxon>Bacillati</taxon>
        <taxon>Actinomycetota</taxon>
        <taxon>Actinomycetes</taxon>
        <taxon>Mycobacteriales</taxon>
        <taxon>Corynebacteriaceae</taxon>
        <taxon>Corynebacterium</taxon>
    </lineage>
</organism>
<gene>
    <name evidence="1" type="ORF">CDES_09265</name>
</gene>
<accession>A0A0M4CYN5</accession>
<dbReference type="Proteomes" id="UP000068067">
    <property type="component" value="Chromosome"/>
</dbReference>
<dbReference type="KEGG" id="cdx:CDES_09265"/>